<feature type="chain" id="PRO_5013347792" evidence="3">
    <location>
        <begin position="19"/>
        <end position="188"/>
    </location>
</feature>
<dbReference type="Proteomes" id="UP000198211">
    <property type="component" value="Unassembled WGS sequence"/>
</dbReference>
<evidence type="ECO:0000256" key="1">
    <source>
        <dbReference type="SAM" id="MobiDB-lite"/>
    </source>
</evidence>
<feature type="compositionally biased region" description="Low complexity" evidence="1">
    <location>
        <begin position="130"/>
        <end position="145"/>
    </location>
</feature>
<keyword evidence="2" id="KW-1133">Transmembrane helix</keyword>
<name>A0A225WQ28_9STRA</name>
<keyword evidence="5" id="KW-1185">Reference proteome</keyword>
<organism evidence="4 5">
    <name type="scientific">Phytophthora megakarya</name>
    <dbReference type="NCBI Taxonomy" id="4795"/>
    <lineage>
        <taxon>Eukaryota</taxon>
        <taxon>Sar</taxon>
        <taxon>Stramenopiles</taxon>
        <taxon>Oomycota</taxon>
        <taxon>Peronosporomycetes</taxon>
        <taxon>Peronosporales</taxon>
        <taxon>Peronosporaceae</taxon>
        <taxon>Phytophthora</taxon>
    </lineage>
</organism>
<evidence type="ECO:0000256" key="2">
    <source>
        <dbReference type="SAM" id="Phobius"/>
    </source>
</evidence>
<proteinExistence type="predicted"/>
<evidence type="ECO:0000256" key="3">
    <source>
        <dbReference type="SAM" id="SignalP"/>
    </source>
</evidence>
<feature type="signal peptide" evidence="3">
    <location>
        <begin position="1"/>
        <end position="18"/>
    </location>
</feature>
<keyword evidence="2" id="KW-0812">Transmembrane</keyword>
<feature type="transmembrane region" description="Helical" evidence="2">
    <location>
        <begin position="150"/>
        <end position="176"/>
    </location>
</feature>
<keyword evidence="2" id="KW-0472">Membrane</keyword>
<feature type="region of interest" description="Disordered" evidence="1">
    <location>
        <begin position="126"/>
        <end position="145"/>
    </location>
</feature>
<evidence type="ECO:0000313" key="4">
    <source>
        <dbReference type="EMBL" id="OWZ19705.1"/>
    </source>
</evidence>
<evidence type="ECO:0000313" key="5">
    <source>
        <dbReference type="Proteomes" id="UP000198211"/>
    </source>
</evidence>
<dbReference type="OrthoDB" id="124748at2759"/>
<dbReference type="EMBL" id="NBNE01000410">
    <property type="protein sequence ID" value="OWZ19705.1"/>
    <property type="molecule type" value="Genomic_DNA"/>
</dbReference>
<protein>
    <submittedName>
        <fullName evidence="4">Uncharacterized protein</fullName>
    </submittedName>
</protein>
<keyword evidence="3" id="KW-0732">Signal</keyword>
<reference evidence="5" key="1">
    <citation type="submission" date="2017-03" db="EMBL/GenBank/DDBJ databases">
        <title>Phytopthora megakarya and P. palmivora, two closely related causual agents of cacao black pod achieved similar genome size and gene model numbers by different mechanisms.</title>
        <authorList>
            <person name="Ali S."/>
            <person name="Shao J."/>
            <person name="Larry D.J."/>
            <person name="Kronmiller B."/>
            <person name="Shen D."/>
            <person name="Strem M.D."/>
            <person name="Melnick R.L."/>
            <person name="Guiltinan M.J."/>
            <person name="Tyler B.M."/>
            <person name="Meinhardt L.W."/>
            <person name="Bailey B.A."/>
        </authorList>
    </citation>
    <scope>NUCLEOTIDE SEQUENCE [LARGE SCALE GENOMIC DNA]</scope>
    <source>
        <strain evidence="5">zdho120</strain>
    </source>
</reference>
<accession>A0A225WQ28</accession>
<gene>
    <name evidence="4" type="ORF">PHMEG_0005995</name>
</gene>
<comment type="caution">
    <text evidence="4">The sequence shown here is derived from an EMBL/GenBank/DDBJ whole genome shotgun (WGS) entry which is preliminary data.</text>
</comment>
<sequence length="188" mass="21342">MPWVLLVWLALTFGLTQAQGHLAIDPRYPYGWAVSPQSFTTCMSRRCRIQQLAMVHHRLQGLTARLRLEVQELLAIRNHEQLQEPRYQGKCECESINTLTTPTPAPVEPMTKRPEPANEFDRNASWQLKSTGPNSGSTSAGTSSSHTEPYFASTMFVLAVFFMAIPVACIIGFVVFCRRRRQQRHTHV</sequence>
<dbReference type="AlphaFoldDB" id="A0A225WQ28"/>